<name>A0AAE3EHL8_9SPIR</name>
<accession>A0AAE3EHL8</accession>
<dbReference type="Gene3D" id="3.40.50.150">
    <property type="entry name" value="Vaccinia Virus protein VP39"/>
    <property type="match status" value="1"/>
</dbReference>
<proteinExistence type="predicted"/>
<protein>
    <submittedName>
        <fullName evidence="2">Class I SAM-dependent methyltransferase</fullName>
    </submittedName>
</protein>
<dbReference type="CDD" id="cd02440">
    <property type="entry name" value="AdoMet_MTases"/>
    <property type="match status" value="1"/>
</dbReference>
<dbReference type="AlphaFoldDB" id="A0AAE3EHL8"/>
<dbReference type="GO" id="GO:0008168">
    <property type="term" value="F:methyltransferase activity"/>
    <property type="evidence" value="ECO:0007669"/>
    <property type="project" value="UniProtKB-KW"/>
</dbReference>
<keyword evidence="2" id="KW-0489">Methyltransferase</keyword>
<dbReference type="EMBL" id="JAINWA010000001">
    <property type="protein sequence ID" value="MCD1654375.1"/>
    <property type="molecule type" value="Genomic_DNA"/>
</dbReference>
<sequence>MIHSSSQSRDNSQVIETLQDFYTAILEYYDELFPMNTQALDCISRIQLIHKADKGGSSAPMFRYLGVGCATGNLENRLSGPGLDITGIDKNSAMIETAKRRIKKGFSSIRFFEMSAMDMGRFLKKESFHLIGCLENTLPYIGDEILVRKFFHDARELLAPEGLLLLQTVNFDSFDSSKPFVLPQKQSVRVQLDRSYIPTNDGCVTLKAELEQGNGRRLILQQDTKLRPAPTEKIFHWANEAGFSECAFFADFNQSPWSADCPETIIVCRK</sequence>
<dbReference type="InterPro" id="IPR041698">
    <property type="entry name" value="Methyltransf_25"/>
</dbReference>
<evidence type="ECO:0000313" key="2">
    <source>
        <dbReference type="EMBL" id="MCD1654375.1"/>
    </source>
</evidence>
<dbReference type="SUPFAM" id="SSF53335">
    <property type="entry name" value="S-adenosyl-L-methionine-dependent methyltransferases"/>
    <property type="match status" value="1"/>
</dbReference>
<organism evidence="2 3">
    <name type="scientific">Teretinema zuelzerae</name>
    <dbReference type="NCBI Taxonomy" id="156"/>
    <lineage>
        <taxon>Bacteria</taxon>
        <taxon>Pseudomonadati</taxon>
        <taxon>Spirochaetota</taxon>
        <taxon>Spirochaetia</taxon>
        <taxon>Spirochaetales</taxon>
        <taxon>Treponemataceae</taxon>
        <taxon>Teretinema</taxon>
    </lineage>
</organism>
<reference evidence="2" key="1">
    <citation type="submission" date="2021-08" db="EMBL/GenBank/DDBJ databases">
        <title>Comparative analyses of Brucepasteria parasyntrophica and Teretinema zuelzerae.</title>
        <authorList>
            <person name="Song Y."/>
            <person name="Brune A."/>
        </authorList>
    </citation>
    <scope>NUCLEOTIDE SEQUENCE</scope>
    <source>
        <strain evidence="2">DSM 1903</strain>
    </source>
</reference>
<dbReference type="Proteomes" id="UP001198163">
    <property type="component" value="Unassembled WGS sequence"/>
</dbReference>
<dbReference type="InterPro" id="IPR029063">
    <property type="entry name" value="SAM-dependent_MTases_sf"/>
</dbReference>
<evidence type="ECO:0000259" key="1">
    <source>
        <dbReference type="Pfam" id="PF13649"/>
    </source>
</evidence>
<comment type="caution">
    <text evidence="2">The sequence shown here is derived from an EMBL/GenBank/DDBJ whole genome shotgun (WGS) entry which is preliminary data.</text>
</comment>
<dbReference type="Pfam" id="PF13649">
    <property type="entry name" value="Methyltransf_25"/>
    <property type="match status" value="1"/>
</dbReference>
<gene>
    <name evidence="2" type="ORF">K7J14_06610</name>
</gene>
<dbReference type="Gene3D" id="2.20.25.110">
    <property type="entry name" value="S-adenosyl-L-methionine-dependent methyltransferases"/>
    <property type="match status" value="1"/>
</dbReference>
<keyword evidence="3" id="KW-1185">Reference proteome</keyword>
<evidence type="ECO:0000313" key="3">
    <source>
        <dbReference type="Proteomes" id="UP001198163"/>
    </source>
</evidence>
<dbReference type="RefSeq" id="WP_230754566.1">
    <property type="nucleotide sequence ID" value="NZ_JAINWA010000001.1"/>
</dbReference>
<feature type="domain" description="Methyltransferase" evidence="1">
    <location>
        <begin position="66"/>
        <end position="162"/>
    </location>
</feature>
<keyword evidence="2" id="KW-0808">Transferase</keyword>
<dbReference type="GO" id="GO:0032259">
    <property type="term" value="P:methylation"/>
    <property type="evidence" value="ECO:0007669"/>
    <property type="project" value="UniProtKB-KW"/>
</dbReference>